<dbReference type="EMBL" id="CAJPWZ010000544">
    <property type="protein sequence ID" value="CAG2196124.1"/>
    <property type="molecule type" value="Genomic_DNA"/>
</dbReference>
<evidence type="ECO:0000256" key="10">
    <source>
        <dbReference type="ARBA" id="ARBA00024192"/>
    </source>
</evidence>
<evidence type="ECO:0000256" key="15">
    <source>
        <dbReference type="ARBA" id="ARBA00052632"/>
    </source>
</evidence>
<dbReference type="GO" id="GO:0005737">
    <property type="term" value="C:cytoplasm"/>
    <property type="evidence" value="ECO:0007669"/>
    <property type="project" value="UniProtKB-ARBA"/>
</dbReference>
<keyword evidence="9" id="KW-1208">Phospholipid metabolism</keyword>
<keyword evidence="6" id="KW-0443">Lipid metabolism</keyword>
<evidence type="ECO:0000256" key="13">
    <source>
        <dbReference type="ARBA" id="ARBA00051818"/>
    </source>
</evidence>
<evidence type="ECO:0000256" key="4">
    <source>
        <dbReference type="ARBA" id="ARBA00022801"/>
    </source>
</evidence>
<protein>
    <recommendedName>
        <fullName evidence="17">Phosphatidylglycerophosphatase and protein-tyrosine phosphatase 1</fullName>
        <ecNumber evidence="11">3.1.3.27</ecNumber>
    </recommendedName>
</protein>
<evidence type="ECO:0000256" key="12">
    <source>
        <dbReference type="ARBA" id="ARBA00050944"/>
    </source>
</evidence>
<evidence type="ECO:0000256" key="6">
    <source>
        <dbReference type="ARBA" id="ARBA00023098"/>
    </source>
</evidence>
<feature type="domain" description="Tyrosine-protein phosphatase" evidence="18">
    <location>
        <begin position="48"/>
        <end position="199"/>
    </location>
</feature>
<proteinExistence type="predicted"/>
<sequence>MDKSYPLYNFCGFQRQKSLAKNHVKCENVLVQLENRRIKIDNITNRQWYNRIDETVVLGALPLKENSKKLVEDENIKGVISLNEDWEMKGMIPTEKEWKDLGVDQLFLQTVDYVGTPTQENINKAVRFIMKYRKKEESVYVHCKAGRTRSTTIVACYLVYVNKWTPEEAVEFIKTKRSHVWLRDKQIHSIHTYFENLNSFSENTAGS</sequence>
<keyword evidence="4 20" id="KW-0378">Hydrolase</keyword>
<keyword evidence="3" id="KW-0444">Lipid biosynthesis</keyword>
<gene>
    <name evidence="20" type="ORF">MEDL_11023</name>
</gene>
<dbReference type="GO" id="GO:0008654">
    <property type="term" value="P:phospholipid biosynthetic process"/>
    <property type="evidence" value="ECO:0007669"/>
    <property type="project" value="UniProtKB-KW"/>
</dbReference>
<evidence type="ECO:0000256" key="2">
    <source>
        <dbReference type="ARBA" id="ARBA00005189"/>
    </source>
</evidence>
<dbReference type="GO" id="GO:0008962">
    <property type="term" value="F:phosphatidylglycerophosphatase activity"/>
    <property type="evidence" value="ECO:0007669"/>
    <property type="project" value="UniProtKB-EC"/>
</dbReference>
<dbReference type="SMART" id="SM00195">
    <property type="entry name" value="DSPc"/>
    <property type="match status" value="1"/>
</dbReference>
<dbReference type="PANTHER" id="PTHR46712">
    <property type="entry name" value="PHOSPHATIDYLGLYCEROPHOSPHATASE AND PROTEIN-TYROSINE PHOSPHATASE 1"/>
    <property type="match status" value="1"/>
</dbReference>
<evidence type="ECO:0000313" key="21">
    <source>
        <dbReference type="Proteomes" id="UP000683360"/>
    </source>
</evidence>
<accession>A0A8S3QMR4</accession>
<keyword evidence="21" id="KW-1185">Reference proteome</keyword>
<evidence type="ECO:0000256" key="17">
    <source>
        <dbReference type="ARBA" id="ARBA00069309"/>
    </source>
</evidence>
<evidence type="ECO:0000256" key="16">
    <source>
        <dbReference type="ARBA" id="ARBA00052780"/>
    </source>
</evidence>
<evidence type="ECO:0000259" key="18">
    <source>
        <dbReference type="PROSITE" id="PS50054"/>
    </source>
</evidence>
<dbReference type="EC" id="3.1.3.27" evidence="11"/>
<comment type="pathway">
    <text evidence="10">Phospholipid metabolism; phosphatidylglycerol biosynthesis; phosphatidylglycerol from CDP-diacylglycerol: step 2/2.</text>
</comment>
<dbReference type="PANTHER" id="PTHR46712:SF1">
    <property type="entry name" value="PHOSPHATIDYLGLYCEROPHOSPHATASE AND PROTEIN-TYROSINE PHOSPHATASE 1"/>
    <property type="match status" value="1"/>
</dbReference>
<reference evidence="20" key="1">
    <citation type="submission" date="2021-03" db="EMBL/GenBank/DDBJ databases">
        <authorList>
            <person name="Bekaert M."/>
        </authorList>
    </citation>
    <scope>NUCLEOTIDE SEQUENCE</scope>
</reference>
<dbReference type="PROSITE" id="PS50054">
    <property type="entry name" value="TYR_PHOSPHATASE_DUAL"/>
    <property type="match status" value="1"/>
</dbReference>
<dbReference type="GO" id="GO:0004721">
    <property type="term" value="F:phosphoprotein phosphatase activity"/>
    <property type="evidence" value="ECO:0007669"/>
    <property type="project" value="UniProtKB-KW"/>
</dbReference>
<comment type="catalytic activity">
    <reaction evidence="13">
        <text>a 1-acyl-2-hexanoyl-sn-glycero-3-phospho-(1D-myo-inositol-5-phosphate) + H2O = a 1-acyl-2-hexanoyl-sn-glycero-3-phospho-(1D-myo-inositol) + phosphate</text>
        <dbReference type="Rhea" id="RHEA:42320"/>
        <dbReference type="ChEBI" id="CHEBI:15377"/>
        <dbReference type="ChEBI" id="CHEBI:43474"/>
        <dbReference type="ChEBI" id="CHEBI:78930"/>
        <dbReference type="ChEBI" id="CHEBI:78931"/>
    </reaction>
    <physiologicalReaction direction="left-to-right" evidence="13">
        <dbReference type="Rhea" id="RHEA:42321"/>
    </physiologicalReaction>
</comment>
<comment type="catalytic activity">
    <reaction evidence="15">
        <text>1,2-di-(9Z-octadecenoyl)-sn-glycero-3-phospho-(1'-sn-glycerol-3'-phosphate) + H2O = 1,2-di-(9Z-octadecenoyl)-sn-glycero-3-phospho-(1'-sn-glycerol) + phosphate</text>
        <dbReference type="Rhea" id="RHEA:42304"/>
        <dbReference type="ChEBI" id="CHEBI:15377"/>
        <dbReference type="ChEBI" id="CHEBI:43474"/>
        <dbReference type="ChEBI" id="CHEBI:75163"/>
        <dbReference type="ChEBI" id="CHEBI:78907"/>
    </reaction>
    <physiologicalReaction direction="left-to-right" evidence="15">
        <dbReference type="Rhea" id="RHEA:42305"/>
    </physiologicalReaction>
</comment>
<dbReference type="OrthoDB" id="273181at2759"/>
<evidence type="ECO:0000313" key="20">
    <source>
        <dbReference type="EMBL" id="CAG2196124.1"/>
    </source>
</evidence>
<dbReference type="FunFam" id="3.90.190.10:FF:000060">
    <property type="entry name" value="Phosphatidylglycerophosphatase and protein-tyrosine phosphatase 1"/>
    <property type="match status" value="1"/>
</dbReference>
<dbReference type="PROSITE" id="PS50056">
    <property type="entry name" value="TYR_PHOSPHATASE_2"/>
    <property type="match status" value="1"/>
</dbReference>
<comment type="catalytic activity">
    <reaction evidence="12">
        <text>a 1,2-diacyl-sn-glycero-3-phospho-(1'-sn-glycero-3'-phosphate) + H2O = a 1,2-diacyl-sn-glycero-3-phospho-(1'-sn-glycerol) + phosphate</text>
        <dbReference type="Rhea" id="RHEA:33751"/>
        <dbReference type="ChEBI" id="CHEBI:15377"/>
        <dbReference type="ChEBI" id="CHEBI:43474"/>
        <dbReference type="ChEBI" id="CHEBI:60110"/>
        <dbReference type="ChEBI" id="CHEBI:64716"/>
        <dbReference type="EC" id="3.1.3.27"/>
    </reaction>
    <physiologicalReaction direction="left-to-right" evidence="12">
        <dbReference type="Rhea" id="RHEA:33752"/>
    </physiologicalReaction>
</comment>
<evidence type="ECO:0000256" key="8">
    <source>
        <dbReference type="ARBA" id="ARBA00023209"/>
    </source>
</evidence>
<evidence type="ECO:0000256" key="14">
    <source>
        <dbReference type="ARBA" id="ARBA00052505"/>
    </source>
</evidence>
<dbReference type="Proteomes" id="UP000683360">
    <property type="component" value="Unassembled WGS sequence"/>
</dbReference>
<dbReference type="AlphaFoldDB" id="A0A8S3QMR4"/>
<dbReference type="Gene3D" id="3.90.190.10">
    <property type="entry name" value="Protein tyrosine phosphatase superfamily"/>
    <property type="match status" value="1"/>
</dbReference>
<comment type="catalytic activity">
    <reaction evidence="16">
        <text>1,2-dioctanoyl-sn-glycero-3-phospho-(1D-myo-inositol-5-phosphate) + H2O = 1,2-dioctanoyl-sn-glycero-3-phospho-(1D-myo-inositol) + phosphate</text>
        <dbReference type="Rhea" id="RHEA:42308"/>
        <dbReference type="ChEBI" id="CHEBI:15377"/>
        <dbReference type="ChEBI" id="CHEBI:43474"/>
        <dbReference type="ChEBI" id="CHEBI:65221"/>
        <dbReference type="ChEBI" id="CHEBI:78911"/>
    </reaction>
    <physiologicalReaction direction="left-to-right" evidence="16">
        <dbReference type="Rhea" id="RHEA:42309"/>
    </physiologicalReaction>
</comment>
<dbReference type="GO" id="GO:0016020">
    <property type="term" value="C:membrane"/>
    <property type="evidence" value="ECO:0007669"/>
    <property type="project" value="UniProtKB-SubCell"/>
</dbReference>
<evidence type="ECO:0000256" key="3">
    <source>
        <dbReference type="ARBA" id="ARBA00022516"/>
    </source>
</evidence>
<keyword evidence="7" id="KW-0472">Membrane</keyword>
<dbReference type="InterPro" id="IPR020422">
    <property type="entry name" value="TYR_PHOSPHATASE_DUAL_dom"/>
</dbReference>
<evidence type="ECO:0000256" key="1">
    <source>
        <dbReference type="ARBA" id="ARBA00004370"/>
    </source>
</evidence>
<dbReference type="InterPro" id="IPR000387">
    <property type="entry name" value="Tyr_Pase_dom"/>
</dbReference>
<dbReference type="InterPro" id="IPR016130">
    <property type="entry name" value="Tyr_Pase_AS"/>
</dbReference>
<comment type="pathway">
    <text evidence="2">Lipid metabolism.</text>
</comment>
<dbReference type="InterPro" id="IPR029021">
    <property type="entry name" value="Prot-tyrosine_phosphatase-like"/>
</dbReference>
<dbReference type="GO" id="GO:0004439">
    <property type="term" value="F:phosphatidylinositol-4,5-bisphosphate 5-phosphatase activity"/>
    <property type="evidence" value="ECO:0007669"/>
    <property type="project" value="TreeGrafter"/>
</dbReference>
<dbReference type="Pfam" id="PF00782">
    <property type="entry name" value="DSPc"/>
    <property type="match status" value="1"/>
</dbReference>
<evidence type="ECO:0000256" key="5">
    <source>
        <dbReference type="ARBA" id="ARBA00022912"/>
    </source>
</evidence>
<comment type="subcellular location">
    <subcellularLocation>
        <location evidence="1">Membrane</location>
    </subcellularLocation>
</comment>
<feature type="domain" description="Tyrosine specific protein phosphatases" evidence="19">
    <location>
        <begin position="120"/>
        <end position="188"/>
    </location>
</feature>
<dbReference type="InterPro" id="IPR042165">
    <property type="entry name" value="PTPMT1"/>
</dbReference>
<comment type="caution">
    <text evidence="20">The sequence shown here is derived from an EMBL/GenBank/DDBJ whole genome shotgun (WGS) entry which is preliminary data.</text>
</comment>
<keyword evidence="8" id="KW-0594">Phospholipid biosynthesis</keyword>
<dbReference type="InterPro" id="IPR044596">
    <property type="entry name" value="PTPMT1-like"/>
</dbReference>
<organism evidence="20 21">
    <name type="scientific">Mytilus edulis</name>
    <name type="common">Blue mussel</name>
    <dbReference type="NCBI Taxonomy" id="6550"/>
    <lineage>
        <taxon>Eukaryota</taxon>
        <taxon>Metazoa</taxon>
        <taxon>Spiralia</taxon>
        <taxon>Lophotrochozoa</taxon>
        <taxon>Mollusca</taxon>
        <taxon>Bivalvia</taxon>
        <taxon>Autobranchia</taxon>
        <taxon>Pteriomorphia</taxon>
        <taxon>Mytilida</taxon>
        <taxon>Mytiloidea</taxon>
        <taxon>Mytilidae</taxon>
        <taxon>Mytilinae</taxon>
        <taxon>Mytilus</taxon>
    </lineage>
</organism>
<evidence type="ECO:0000256" key="11">
    <source>
        <dbReference type="ARBA" id="ARBA00024224"/>
    </source>
</evidence>
<dbReference type="InterPro" id="IPR000340">
    <property type="entry name" value="Dual-sp_phosphatase_cat-dom"/>
</dbReference>
<dbReference type="SUPFAM" id="SSF52799">
    <property type="entry name" value="(Phosphotyrosine protein) phosphatases II"/>
    <property type="match status" value="1"/>
</dbReference>
<keyword evidence="5" id="KW-0904">Protein phosphatase</keyword>
<evidence type="ECO:0000256" key="7">
    <source>
        <dbReference type="ARBA" id="ARBA00023136"/>
    </source>
</evidence>
<comment type="catalytic activity">
    <reaction evidence="14">
        <text>1,2-dibutyryl-sn-glycero-3-phospho-(1D-myo-inositol-5-phosphate) + H2O = 1,2-dibutyryl-sn-glycero-3-phospho-(1D-myo-inositol) + phosphate</text>
        <dbReference type="Rhea" id="RHEA:42584"/>
        <dbReference type="ChEBI" id="CHEBI:15377"/>
        <dbReference type="ChEBI" id="CHEBI:43474"/>
        <dbReference type="ChEBI" id="CHEBI:82605"/>
        <dbReference type="ChEBI" id="CHEBI:82606"/>
    </reaction>
    <physiologicalReaction direction="left-to-right" evidence="14">
        <dbReference type="Rhea" id="RHEA:42585"/>
    </physiologicalReaction>
</comment>
<dbReference type="CDD" id="cd14524">
    <property type="entry name" value="PTPMT1"/>
    <property type="match status" value="1"/>
</dbReference>
<evidence type="ECO:0000259" key="19">
    <source>
        <dbReference type="PROSITE" id="PS50056"/>
    </source>
</evidence>
<name>A0A8S3QMR4_MYTED</name>
<evidence type="ECO:0000256" key="9">
    <source>
        <dbReference type="ARBA" id="ARBA00023264"/>
    </source>
</evidence>
<dbReference type="PROSITE" id="PS00383">
    <property type="entry name" value="TYR_PHOSPHATASE_1"/>
    <property type="match status" value="1"/>
</dbReference>